<reference evidence="1" key="1">
    <citation type="journal article" date="2021" name="Proc. Natl. Acad. Sci. U.S.A.">
        <title>A Catalog of Tens of Thousands of Viruses from Human Metagenomes Reveals Hidden Associations with Chronic Diseases.</title>
        <authorList>
            <person name="Tisza M.J."/>
            <person name="Buck C.B."/>
        </authorList>
    </citation>
    <scope>NUCLEOTIDE SEQUENCE</scope>
    <source>
        <strain evidence="1">Ct47J5</strain>
    </source>
</reference>
<name>A0A8S5MIS1_9CAUD</name>
<protein>
    <submittedName>
        <fullName evidence="1">Uncharacterized protein</fullName>
    </submittedName>
</protein>
<dbReference type="EMBL" id="BK014915">
    <property type="protein sequence ID" value="DAD82281.1"/>
    <property type="molecule type" value="Genomic_DNA"/>
</dbReference>
<accession>A0A8S5MIS1</accession>
<proteinExistence type="predicted"/>
<evidence type="ECO:0000313" key="1">
    <source>
        <dbReference type="EMBL" id="DAD82281.1"/>
    </source>
</evidence>
<organism evidence="1">
    <name type="scientific">Siphoviridae sp. ct47J5</name>
    <dbReference type="NCBI Taxonomy" id="2826286"/>
    <lineage>
        <taxon>Viruses</taxon>
        <taxon>Duplodnaviria</taxon>
        <taxon>Heunggongvirae</taxon>
        <taxon>Uroviricota</taxon>
        <taxon>Caudoviricetes</taxon>
    </lineage>
</organism>
<sequence length="33" mass="3895">MQAYNSNLLQHKNLTLVRTCGKMMVLTIIQRKF</sequence>